<protein>
    <submittedName>
        <fullName evidence="1">Uncharacterized protein</fullName>
    </submittedName>
</protein>
<dbReference type="EMBL" id="CP021642">
    <property type="protein sequence ID" value="AVX43529.1"/>
    <property type="molecule type" value="Genomic_DNA"/>
</dbReference>
<gene>
    <name evidence="1" type="ORF">CCS77_0468</name>
</gene>
<evidence type="ECO:0000313" key="2">
    <source>
        <dbReference type="Proteomes" id="UP000241854"/>
    </source>
</evidence>
<sequence>MNLASKSKQKLCRKICFLSIFCKSNHWNTFCFKHKRSYEVKL</sequence>
<organism evidence="1 2">
    <name type="scientific">Campylobacter concisus</name>
    <dbReference type="NCBI Taxonomy" id="199"/>
    <lineage>
        <taxon>Bacteria</taxon>
        <taxon>Pseudomonadati</taxon>
        <taxon>Campylobacterota</taxon>
        <taxon>Epsilonproteobacteria</taxon>
        <taxon>Campylobacterales</taxon>
        <taxon>Campylobacteraceae</taxon>
        <taxon>Campylobacter</taxon>
    </lineage>
</organism>
<name>A0A2R4NYL8_9BACT</name>
<evidence type="ECO:0000313" key="1">
    <source>
        <dbReference type="EMBL" id="AVX43529.1"/>
    </source>
</evidence>
<dbReference type="Proteomes" id="UP000241854">
    <property type="component" value="Chromosome"/>
</dbReference>
<accession>A0A2R4NYL8</accession>
<proteinExistence type="predicted"/>
<dbReference type="AlphaFoldDB" id="A0A2R4NYL8"/>
<reference evidence="1 2" key="1">
    <citation type="journal article" date="2018" name="Emerg. Microbes Infect.">
        <title>Genomic analysis of oral Campylobacter concisus strains identified a potential bacterial molecular marker associated with active Crohn's disease.</title>
        <authorList>
            <person name="Liu F."/>
            <person name="Ma R."/>
            <person name="Tay C.Y.A."/>
            <person name="Octavia S."/>
            <person name="Lan R."/>
            <person name="Chung H.K.L."/>
            <person name="Riordan S.M."/>
            <person name="Grimm M.C."/>
            <person name="Leong R.W."/>
            <person name="Tanaka M.M."/>
            <person name="Connor S."/>
            <person name="Zhang L."/>
        </authorList>
    </citation>
    <scope>NUCLEOTIDE SEQUENCE [LARGE SCALE GENOMIC DNA]</scope>
    <source>
        <strain evidence="1 2">P2CDO4</strain>
    </source>
</reference>